<dbReference type="PROSITE" id="PS50157">
    <property type="entry name" value="ZINC_FINGER_C2H2_2"/>
    <property type="match status" value="1"/>
</dbReference>
<dbReference type="PROSITE" id="PS00028">
    <property type="entry name" value="ZINC_FINGER_C2H2_1"/>
    <property type="match status" value="1"/>
</dbReference>
<dbReference type="GO" id="GO:0008270">
    <property type="term" value="F:zinc ion binding"/>
    <property type="evidence" value="ECO:0007669"/>
    <property type="project" value="UniProtKB-KW"/>
</dbReference>
<feature type="compositionally biased region" description="Low complexity" evidence="2">
    <location>
        <begin position="118"/>
        <end position="128"/>
    </location>
</feature>
<evidence type="ECO:0000313" key="4">
    <source>
        <dbReference type="EMBL" id="KAG0543802.1"/>
    </source>
</evidence>
<feature type="compositionally biased region" description="Basic and acidic residues" evidence="2">
    <location>
        <begin position="147"/>
        <end position="158"/>
    </location>
</feature>
<gene>
    <name evidence="4" type="ORF">BDA96_02G220500</name>
</gene>
<dbReference type="Proteomes" id="UP000807115">
    <property type="component" value="Chromosome 2"/>
</dbReference>
<proteinExistence type="predicted"/>
<dbReference type="InterPro" id="IPR045320">
    <property type="entry name" value="JAGGED/SL1-like"/>
</dbReference>
<dbReference type="PANTHER" id="PTHR45730:SF131">
    <property type="entry name" value="ZINC FINGER PROTEIN 2"/>
    <property type="match status" value="1"/>
</dbReference>
<keyword evidence="1" id="KW-0862">Zinc</keyword>
<reference evidence="4" key="1">
    <citation type="journal article" date="2019" name="BMC Genomics">
        <title>A new reference genome for Sorghum bicolor reveals high levels of sequence similarity between sweet and grain genotypes: implications for the genetics of sugar metabolism.</title>
        <authorList>
            <person name="Cooper E.A."/>
            <person name="Brenton Z.W."/>
            <person name="Flinn B.S."/>
            <person name="Jenkins J."/>
            <person name="Shu S."/>
            <person name="Flowers D."/>
            <person name="Luo F."/>
            <person name="Wang Y."/>
            <person name="Xia P."/>
            <person name="Barry K."/>
            <person name="Daum C."/>
            <person name="Lipzen A."/>
            <person name="Yoshinaga Y."/>
            <person name="Schmutz J."/>
            <person name="Saski C."/>
            <person name="Vermerris W."/>
            <person name="Kresovich S."/>
        </authorList>
    </citation>
    <scope>NUCLEOTIDE SEQUENCE</scope>
</reference>
<keyword evidence="1" id="KW-0863">Zinc-finger</keyword>
<comment type="caution">
    <text evidence="4">The sequence shown here is derived from an EMBL/GenBank/DDBJ whole genome shotgun (WGS) entry which is preliminary data.</text>
</comment>
<dbReference type="OrthoDB" id="632497at2759"/>
<dbReference type="InterPro" id="IPR036236">
    <property type="entry name" value="Znf_C2H2_sf"/>
</dbReference>
<dbReference type="Gramene" id="EER98944">
    <property type="protein sequence ID" value="EER98944"/>
    <property type="gene ID" value="SORBI_3002G209800"/>
</dbReference>
<name>A0A921RRK1_SORBI</name>
<feature type="domain" description="C2H2-type" evidence="3">
    <location>
        <begin position="24"/>
        <end position="51"/>
    </location>
</feature>
<feature type="region of interest" description="Disordered" evidence="2">
    <location>
        <begin position="111"/>
        <end position="158"/>
    </location>
</feature>
<dbReference type="OMA" id="FICMYCD"/>
<dbReference type="Gene3D" id="3.30.160.60">
    <property type="entry name" value="Classic Zinc Finger"/>
    <property type="match status" value="1"/>
</dbReference>
<reference evidence="4" key="2">
    <citation type="submission" date="2020-10" db="EMBL/GenBank/DDBJ databases">
        <authorList>
            <person name="Cooper E.A."/>
            <person name="Brenton Z.W."/>
            <person name="Flinn B.S."/>
            <person name="Jenkins J."/>
            <person name="Shu S."/>
            <person name="Flowers D."/>
            <person name="Luo F."/>
            <person name="Wang Y."/>
            <person name="Xia P."/>
            <person name="Barry K."/>
            <person name="Daum C."/>
            <person name="Lipzen A."/>
            <person name="Yoshinaga Y."/>
            <person name="Schmutz J."/>
            <person name="Saski C."/>
            <person name="Vermerris W."/>
            <person name="Kresovich S."/>
        </authorList>
    </citation>
    <scope>NUCLEOTIDE SEQUENCE</scope>
</reference>
<evidence type="ECO:0000256" key="2">
    <source>
        <dbReference type="SAM" id="MobiDB-lite"/>
    </source>
</evidence>
<dbReference type="AlphaFoldDB" id="A0A921RRK1"/>
<evidence type="ECO:0000313" key="5">
    <source>
        <dbReference type="Proteomes" id="UP000807115"/>
    </source>
</evidence>
<sequence>MEQELNLELTLFHPSVSPEPPGYFICMYCDRKFFSSQALGGHQNAHKYERSLAKRRREIAAALRAHGAAATATGARDAAAMGLGSRDVPARPQGTGTGVVVVVDEDKSATRMDKEKAAAAAAAAAAAPAPAPPSNKRRSPDSGYGVERAEELDLSLRL</sequence>
<dbReference type="GO" id="GO:0003700">
    <property type="term" value="F:DNA-binding transcription factor activity"/>
    <property type="evidence" value="ECO:0007669"/>
    <property type="project" value="InterPro"/>
</dbReference>
<evidence type="ECO:0000256" key="1">
    <source>
        <dbReference type="PROSITE-ProRule" id="PRU00042"/>
    </source>
</evidence>
<dbReference type="SUPFAM" id="SSF57667">
    <property type="entry name" value="beta-beta-alpha zinc fingers"/>
    <property type="match status" value="1"/>
</dbReference>
<dbReference type="KEGG" id="sbi:8056008"/>
<organism evidence="4 5">
    <name type="scientific">Sorghum bicolor</name>
    <name type="common">Sorghum</name>
    <name type="synonym">Sorghum vulgare</name>
    <dbReference type="NCBI Taxonomy" id="4558"/>
    <lineage>
        <taxon>Eukaryota</taxon>
        <taxon>Viridiplantae</taxon>
        <taxon>Streptophyta</taxon>
        <taxon>Embryophyta</taxon>
        <taxon>Tracheophyta</taxon>
        <taxon>Spermatophyta</taxon>
        <taxon>Magnoliopsida</taxon>
        <taxon>Liliopsida</taxon>
        <taxon>Poales</taxon>
        <taxon>Poaceae</taxon>
        <taxon>PACMAD clade</taxon>
        <taxon>Panicoideae</taxon>
        <taxon>Andropogonodae</taxon>
        <taxon>Andropogoneae</taxon>
        <taxon>Sorghinae</taxon>
        <taxon>Sorghum</taxon>
    </lineage>
</organism>
<dbReference type="PANTHER" id="PTHR45730">
    <property type="entry name" value="ZINC FINGER PROTEIN JAGGED"/>
    <property type="match status" value="1"/>
</dbReference>
<evidence type="ECO:0000259" key="3">
    <source>
        <dbReference type="PROSITE" id="PS50157"/>
    </source>
</evidence>
<keyword evidence="1" id="KW-0479">Metal-binding</keyword>
<protein>
    <recommendedName>
        <fullName evidence="3">C2H2-type domain-containing protein</fullName>
    </recommendedName>
</protein>
<accession>A0A921RRK1</accession>
<dbReference type="EMBL" id="CM027681">
    <property type="protein sequence ID" value="KAG0543802.1"/>
    <property type="molecule type" value="Genomic_DNA"/>
</dbReference>
<dbReference type="InterPro" id="IPR013087">
    <property type="entry name" value="Znf_C2H2_type"/>
</dbReference>